<feature type="compositionally biased region" description="Acidic residues" evidence="2">
    <location>
        <begin position="219"/>
        <end position="236"/>
    </location>
</feature>
<evidence type="ECO:0000313" key="3">
    <source>
        <dbReference type="EMBL" id="KFG39311.1"/>
    </source>
</evidence>
<reference evidence="3 4" key="1">
    <citation type="submission" date="2014-02" db="EMBL/GenBank/DDBJ databases">
        <authorList>
            <person name="Sibley D."/>
            <person name="Venepally P."/>
            <person name="Karamycheva S."/>
            <person name="Hadjithomas M."/>
            <person name="Khan A."/>
            <person name="Brunk B."/>
            <person name="Roos D."/>
            <person name="Caler E."/>
            <person name="Lorenzi H."/>
        </authorList>
    </citation>
    <scope>NUCLEOTIDE SEQUENCE [LARGE SCALE GENOMIC DNA]</scope>
    <source>
        <strain evidence="3 4">GAB2-2007-GAL-DOM2</strain>
    </source>
</reference>
<feature type="region of interest" description="Disordered" evidence="2">
    <location>
        <begin position="216"/>
        <end position="236"/>
    </location>
</feature>
<protein>
    <submittedName>
        <fullName evidence="3">MORN repeat-containing protein</fullName>
    </submittedName>
</protein>
<dbReference type="InterPro" id="IPR003409">
    <property type="entry name" value="MORN"/>
</dbReference>
<dbReference type="VEuPathDB" id="ToxoDB:TGDOM2_240800"/>
<comment type="caution">
    <text evidence="3">The sequence shown here is derived from an EMBL/GenBank/DDBJ whole genome shotgun (WGS) entry which is preliminary data.</text>
</comment>
<evidence type="ECO:0000256" key="2">
    <source>
        <dbReference type="SAM" id="MobiDB-lite"/>
    </source>
</evidence>
<dbReference type="EMBL" id="AHZU02000859">
    <property type="protein sequence ID" value="KFG39311.1"/>
    <property type="molecule type" value="Genomic_DNA"/>
</dbReference>
<dbReference type="SUPFAM" id="SSF82185">
    <property type="entry name" value="Histone H3 K4-specific methyltransferase SET7/9 N-terminal domain"/>
    <property type="match status" value="2"/>
</dbReference>
<sequence length="256" mass="29138">MENLSDDEAETPRYTLVTGEGTKQHSSREYTGVGRATYYFDEGKREEFEGHYLNGVREGKGSYRYANGDSYEGDFQLNKKHGIGTARYKEQPPEDTEEDPALNESVRERFSTYLGHFREGKRDESGAIVYANGDVYIGGWSNGKKSGFGKYRFAADKSQLVGYWQQGRMQYGRWNLPSGIYYAGSFKRNKPWGKGVWVFPRSGNQVIGEYIQKVKDAAEEPAEEGQEPGEESLPPDELLEIESVEFMCRQCTSLRE</sequence>
<feature type="region of interest" description="Disordered" evidence="2">
    <location>
        <begin position="1"/>
        <end position="29"/>
    </location>
</feature>
<gene>
    <name evidence="3" type="ORF">TGDOM2_240800</name>
</gene>
<dbReference type="Gene3D" id="2.20.110.10">
    <property type="entry name" value="Histone H3 K4-specific methyltransferase SET7/9 N-terminal domain"/>
    <property type="match status" value="2"/>
</dbReference>
<dbReference type="AlphaFoldDB" id="A0A086K4J3"/>
<evidence type="ECO:0000313" key="4">
    <source>
        <dbReference type="Proteomes" id="UP000028837"/>
    </source>
</evidence>
<accession>A0A086K4J3</accession>
<name>A0A086K4J3_TOXGO</name>
<keyword evidence="1" id="KW-0677">Repeat</keyword>
<dbReference type="SMART" id="SM00698">
    <property type="entry name" value="MORN"/>
    <property type="match status" value="5"/>
</dbReference>
<dbReference type="Pfam" id="PF02493">
    <property type="entry name" value="MORN"/>
    <property type="match status" value="5"/>
</dbReference>
<dbReference type="OrthoDB" id="270720at2759"/>
<dbReference type="Proteomes" id="UP000028837">
    <property type="component" value="Unassembled WGS sequence"/>
</dbReference>
<dbReference type="PANTHER" id="PTHR43215">
    <property type="entry name" value="RADIAL SPOKE HEAD 1 HOMOLOG"/>
    <property type="match status" value="1"/>
</dbReference>
<dbReference type="PANTHER" id="PTHR43215:SF14">
    <property type="entry name" value="RADIAL SPOKE HEAD 1 HOMOLOG"/>
    <property type="match status" value="1"/>
</dbReference>
<proteinExistence type="predicted"/>
<evidence type="ECO:0000256" key="1">
    <source>
        <dbReference type="ARBA" id="ARBA00022737"/>
    </source>
</evidence>
<organism evidence="3 4">
    <name type="scientific">Toxoplasma gondii GAB2-2007-GAL-DOM2</name>
    <dbReference type="NCBI Taxonomy" id="1130820"/>
    <lineage>
        <taxon>Eukaryota</taxon>
        <taxon>Sar</taxon>
        <taxon>Alveolata</taxon>
        <taxon>Apicomplexa</taxon>
        <taxon>Conoidasida</taxon>
        <taxon>Coccidia</taxon>
        <taxon>Eucoccidiorida</taxon>
        <taxon>Eimeriorina</taxon>
        <taxon>Sarcocystidae</taxon>
        <taxon>Toxoplasma</taxon>
    </lineage>
</organism>